<dbReference type="EMBL" id="CP029287">
    <property type="protein sequence ID" value="AWR99898.1"/>
    <property type="molecule type" value="Genomic_DNA"/>
</dbReference>
<reference evidence="4" key="2">
    <citation type="submission" date="2020-03" db="EMBL/GenBank/DDBJ databases">
        <title>Complete Genome Sequences of Extremely Thermoacidophilic, Metal-Mobilizing Type-Strain Members of the Archaeal Family Sulfolobaceae: Acidianus brierleyi DSM-1651T, Acidianus sulfidivorans DSM-18786T, Metallosphaera hakonensis DSM-7519T, and Metallosphaera prunae DSM-10039T.</title>
        <authorList>
            <person name="Counts J.A."/>
            <person name="Kelly R.M."/>
        </authorList>
    </citation>
    <scope>NUCLEOTIDE SEQUENCE [LARGE SCALE GENOMIC DNA]</scope>
    <source>
        <strain evidence="4">HO1-1</strain>
    </source>
</reference>
<evidence type="ECO:0000313" key="4">
    <source>
        <dbReference type="Proteomes" id="UP000247586"/>
    </source>
</evidence>
<dbReference type="GeneID" id="36835594"/>
<dbReference type="Gene3D" id="2.60.40.1120">
    <property type="entry name" value="Carboxypeptidase-like, regulatory domain"/>
    <property type="match status" value="1"/>
</dbReference>
<gene>
    <name evidence="3" type="ORF">DFR87_09590</name>
</gene>
<keyword evidence="4" id="KW-1185">Reference proteome</keyword>
<keyword evidence="2" id="KW-0472">Membrane</keyword>
<dbReference type="InterPro" id="IPR013784">
    <property type="entry name" value="Carb-bd-like_fold"/>
</dbReference>
<dbReference type="Proteomes" id="UP000247586">
    <property type="component" value="Chromosome"/>
</dbReference>
<dbReference type="AlphaFoldDB" id="A0A2U9IV49"/>
<evidence type="ECO:0000256" key="2">
    <source>
        <dbReference type="SAM" id="Phobius"/>
    </source>
</evidence>
<reference evidence="4" key="3">
    <citation type="submission" date="2020-03" db="EMBL/GenBank/DDBJ databases">
        <title>Sequencing and Assembly of Multiple Reported Metal-Biooxidizing Members of the Extremely Thermoacidophilic Archaeal Family Sulfolobaceae.</title>
        <authorList>
            <person name="Counts J.A."/>
            <person name="Kelly R.M."/>
        </authorList>
    </citation>
    <scope>NUCLEOTIDE SEQUENCE [LARGE SCALE GENOMIC DNA]</scope>
    <source>
        <strain evidence="4">HO1-1</strain>
    </source>
</reference>
<keyword evidence="2" id="KW-0812">Transmembrane</keyword>
<dbReference type="KEGG" id="mhk:DFR87_09590"/>
<evidence type="ECO:0000313" key="3">
    <source>
        <dbReference type="EMBL" id="AWR99898.1"/>
    </source>
</evidence>
<feature type="transmembrane region" description="Helical" evidence="2">
    <location>
        <begin position="391"/>
        <end position="411"/>
    </location>
</feature>
<keyword evidence="1" id="KW-0175">Coiled coil</keyword>
<dbReference type="RefSeq" id="WP_054836903.1">
    <property type="nucleotide sequence ID" value="NZ_BBBA01000013.1"/>
</dbReference>
<dbReference type="Gene3D" id="1.20.5.340">
    <property type="match status" value="1"/>
</dbReference>
<dbReference type="InterPro" id="IPR053696">
    <property type="entry name" value="SlaB_anchor"/>
</dbReference>
<accession>A0A2U9IV49</accession>
<organism evidence="3 4">
    <name type="scientific">Metallosphaera hakonensis JCM 8857 = DSM 7519</name>
    <dbReference type="NCBI Taxonomy" id="1293036"/>
    <lineage>
        <taxon>Archaea</taxon>
        <taxon>Thermoproteota</taxon>
        <taxon>Thermoprotei</taxon>
        <taxon>Sulfolobales</taxon>
        <taxon>Sulfolobaceae</taxon>
        <taxon>Metallosphaera</taxon>
    </lineage>
</organism>
<dbReference type="GO" id="GO:0030246">
    <property type="term" value="F:carbohydrate binding"/>
    <property type="evidence" value="ECO:0007669"/>
    <property type="project" value="InterPro"/>
</dbReference>
<reference evidence="3 4" key="1">
    <citation type="submission" date="2018-05" db="EMBL/GenBank/DDBJ databases">
        <title>Complete Genome Sequences of Extremely Thermoacidophilic, Metal-Mobilizing Type-Strain Members of the Archaeal Family Sulfolobaceae: Acidianus brierleyi DSM-1651T, Acidianus sulfidivorans DSM-18786T, Metallosphaera hakonensis DSM-7519T, and Metallosphaera prunae DSM-10039T.</title>
        <authorList>
            <person name="Counts J.A."/>
            <person name="Kelly R.M."/>
        </authorList>
    </citation>
    <scope>NUCLEOTIDE SEQUENCE [LARGE SCALE GENOMIC DNA]</scope>
    <source>
        <strain evidence="3 4">HO1-1</strain>
    </source>
</reference>
<sequence length="415" mass="43257">MKYNFIPLVLLVLLTIPLMVQGGAPPITVTTAPVYHPGETVFIEGTTSPNTLVGVTIYNPLGKAIYSNTTESNAQGQYSLKAFTFPSQATSTLPYGTYTVNVGTQSGFTNSTTFQFEPLTATVLVQVINPQGVPVQGAAVSASSVSGVTNASGEVVLNLPSGTYTLKVVPPAPYAPTSENITVVAPQSYTFKLTVQIQELVLTVAKAISPNVELTNLSPGTAITVVGGSTLTLMNQVTFAGAPVSTANVTAVYNGTTYTATYMNGYYVINITVPNVQYETDITVTASYSGMSTSVTLPLTVNVNEQAIIEKLNATITSLETQISSLSTEVSSLTSTVSSLSSTVSSLSHTLSTLNSTVTSLSGSISTLNSEYTTLNNRVNALSGLSGTVDIALAVSIIAIIISIVVLILVFRKIS</sequence>
<dbReference type="SUPFAM" id="SSF58100">
    <property type="entry name" value="Bacterial hemolysins"/>
    <property type="match status" value="1"/>
</dbReference>
<dbReference type="OrthoDB" id="34746at2157"/>
<keyword evidence="2" id="KW-1133">Transmembrane helix</keyword>
<dbReference type="SUPFAM" id="SSF49452">
    <property type="entry name" value="Starch-binding domain-like"/>
    <property type="match status" value="1"/>
</dbReference>
<protein>
    <submittedName>
        <fullName evidence="3">Alpha-2-macroglobulin</fullName>
    </submittedName>
</protein>
<dbReference type="Gene3D" id="2.60.40.1930">
    <property type="match status" value="1"/>
</dbReference>
<dbReference type="NCBIfam" id="NF040788">
    <property type="entry name" value="S-lay_SlaB_Mtsph"/>
    <property type="match status" value="1"/>
</dbReference>
<feature type="coiled-coil region" evidence="1">
    <location>
        <begin position="302"/>
        <end position="329"/>
    </location>
</feature>
<evidence type="ECO:0000256" key="1">
    <source>
        <dbReference type="SAM" id="Coils"/>
    </source>
</evidence>
<dbReference type="STRING" id="1293036.GCA_001315825_01968"/>
<dbReference type="Pfam" id="PF13620">
    <property type="entry name" value="CarboxypepD_reg"/>
    <property type="match status" value="1"/>
</dbReference>
<proteinExistence type="predicted"/>
<name>A0A2U9IV49_9CREN</name>